<evidence type="ECO:0000313" key="3">
    <source>
        <dbReference type="Proteomes" id="UP000807825"/>
    </source>
</evidence>
<protein>
    <recommendedName>
        <fullName evidence="4">Exosortase system-associated protein, TIGR04073 family</fullName>
    </recommendedName>
</protein>
<comment type="caution">
    <text evidence="2">The sequence shown here is derived from an EMBL/GenBank/DDBJ whole genome shotgun (WGS) entry which is preliminary data.</text>
</comment>
<gene>
    <name evidence="2" type="ORF">HY912_15635</name>
</gene>
<sequence length="153" mass="16790">MKKLLIINTALVMALAMVSLSAAFETDFDDLHKFDRSLPAWKFGRGVTNILIAPYELLANTTNDAIAGSFEGAYDGGLQGSLAGGFNGFIAGAFSGTWKGLRRMTTGALEMLTFWKPEYGPTIEPEWGTRNAAFGSVDYFNPDPFWYWGPSRD</sequence>
<dbReference type="AlphaFoldDB" id="A0A9D6Z4F0"/>
<feature type="chain" id="PRO_5038647276" description="Exosortase system-associated protein, TIGR04073 family" evidence="1">
    <location>
        <begin position="24"/>
        <end position="153"/>
    </location>
</feature>
<dbReference type="EMBL" id="JACRDE010000408">
    <property type="protein sequence ID" value="MBI5250919.1"/>
    <property type="molecule type" value="Genomic_DNA"/>
</dbReference>
<evidence type="ECO:0000256" key="1">
    <source>
        <dbReference type="SAM" id="SignalP"/>
    </source>
</evidence>
<dbReference type="Proteomes" id="UP000807825">
    <property type="component" value="Unassembled WGS sequence"/>
</dbReference>
<proteinExistence type="predicted"/>
<reference evidence="2" key="1">
    <citation type="submission" date="2020-07" db="EMBL/GenBank/DDBJ databases">
        <title>Huge and variable diversity of episymbiotic CPR bacteria and DPANN archaea in groundwater ecosystems.</title>
        <authorList>
            <person name="He C.Y."/>
            <person name="Keren R."/>
            <person name="Whittaker M."/>
            <person name="Farag I.F."/>
            <person name="Doudna J."/>
            <person name="Cate J.H.D."/>
            <person name="Banfield J.F."/>
        </authorList>
    </citation>
    <scope>NUCLEOTIDE SEQUENCE</scope>
    <source>
        <strain evidence="2">NC_groundwater_1664_Pr3_B-0.1um_52_9</strain>
    </source>
</reference>
<evidence type="ECO:0000313" key="2">
    <source>
        <dbReference type="EMBL" id="MBI5250919.1"/>
    </source>
</evidence>
<organism evidence="2 3">
    <name type="scientific">Desulfomonile tiedjei</name>
    <dbReference type="NCBI Taxonomy" id="2358"/>
    <lineage>
        <taxon>Bacteria</taxon>
        <taxon>Pseudomonadati</taxon>
        <taxon>Thermodesulfobacteriota</taxon>
        <taxon>Desulfomonilia</taxon>
        <taxon>Desulfomonilales</taxon>
        <taxon>Desulfomonilaceae</taxon>
        <taxon>Desulfomonile</taxon>
    </lineage>
</organism>
<accession>A0A9D6Z4F0</accession>
<evidence type="ECO:0008006" key="4">
    <source>
        <dbReference type="Google" id="ProtNLM"/>
    </source>
</evidence>
<name>A0A9D6Z4F0_9BACT</name>
<keyword evidence="1" id="KW-0732">Signal</keyword>
<feature type="signal peptide" evidence="1">
    <location>
        <begin position="1"/>
        <end position="23"/>
    </location>
</feature>